<evidence type="ECO:0008006" key="3">
    <source>
        <dbReference type="Google" id="ProtNLM"/>
    </source>
</evidence>
<evidence type="ECO:0000313" key="1">
    <source>
        <dbReference type="EMBL" id="MBC6681022.1"/>
    </source>
</evidence>
<evidence type="ECO:0000313" key="2">
    <source>
        <dbReference type="Proteomes" id="UP000602647"/>
    </source>
</evidence>
<dbReference type="SUPFAM" id="SSF52266">
    <property type="entry name" value="SGNH hydrolase"/>
    <property type="match status" value="1"/>
</dbReference>
<name>A0A923NMY7_9FIRM</name>
<gene>
    <name evidence="1" type="ORF">H9L42_14455</name>
</gene>
<dbReference type="RefSeq" id="WP_187304120.1">
    <property type="nucleotide sequence ID" value="NZ_CBCTQH010000083.1"/>
</dbReference>
<dbReference type="AlphaFoldDB" id="A0A923NMY7"/>
<proteinExistence type="predicted"/>
<dbReference type="EMBL" id="JACRYT010000024">
    <property type="protein sequence ID" value="MBC6681022.1"/>
    <property type="molecule type" value="Genomic_DNA"/>
</dbReference>
<reference evidence="1" key="1">
    <citation type="submission" date="2020-08" db="EMBL/GenBank/DDBJ databases">
        <title>Genome public.</title>
        <authorList>
            <person name="Liu C."/>
            <person name="Sun Q."/>
        </authorList>
    </citation>
    <scope>NUCLEOTIDE SEQUENCE</scope>
    <source>
        <strain evidence="1">BX12</strain>
    </source>
</reference>
<comment type="caution">
    <text evidence="1">The sequence shown here is derived from an EMBL/GenBank/DDBJ whole genome shotgun (WGS) entry which is preliminary data.</text>
</comment>
<keyword evidence="2" id="KW-1185">Reference proteome</keyword>
<dbReference type="Proteomes" id="UP000602647">
    <property type="component" value="Unassembled WGS sequence"/>
</dbReference>
<sequence length="357" mass="41403">MLKNTRSNLIRCTVFLLILGIVFFYLNQVFSIAESEESKKNFNQFYDEKKNSLDGIFFGASSVNRYWVAAKAYHDTGIAVYNLGTTSQPLVVVKSLLEETAKSQKPKVFIIELRWLVRNADRIEEAFIRKVTDSMHFSATKIQAVNESVDYAIQGDNDVVDNKFDYYIPILKYHGRWNEEDLTTDDLRIDKTRTLCKGFFLTPSRSFRQVPQSPAVYSDETVPLAPETQEVFDDLLDYCDSIETEVLFVLSPHSVTEENVGRLNEAVKIARERGYTVLNFNTKEMIEKVGINWETDFFNSNHVNILGAEKYTAYLANYIVEHYNVTDHRGDPDYASWDKAYENYLDFTEEKRKQMEE</sequence>
<protein>
    <recommendedName>
        <fullName evidence="3">SGNH/GDSL hydrolase family protein</fullName>
    </recommendedName>
</protein>
<organism evidence="1 2">
    <name type="scientific">Zhenpiania hominis</name>
    <dbReference type="NCBI Taxonomy" id="2763644"/>
    <lineage>
        <taxon>Bacteria</taxon>
        <taxon>Bacillati</taxon>
        <taxon>Bacillota</taxon>
        <taxon>Clostridia</taxon>
        <taxon>Peptostreptococcales</taxon>
        <taxon>Anaerovoracaceae</taxon>
        <taxon>Zhenpiania</taxon>
    </lineage>
</organism>
<accession>A0A923NMY7</accession>